<evidence type="ECO:0000256" key="5">
    <source>
        <dbReference type="ARBA" id="ARBA00022692"/>
    </source>
</evidence>
<dbReference type="Proteomes" id="UP000465035">
    <property type="component" value="Chromosome"/>
</dbReference>
<feature type="transmembrane region" description="Helical" evidence="8">
    <location>
        <begin position="119"/>
        <end position="140"/>
    </location>
</feature>
<name>A0A6P1ECV1_LENHI</name>
<comment type="similarity">
    <text evidence="2">Belongs to the GRP transporter (TC 2.A.7.5) family.</text>
</comment>
<dbReference type="InterPro" id="IPR010651">
    <property type="entry name" value="Sugar_transport"/>
</dbReference>
<evidence type="ECO:0000256" key="3">
    <source>
        <dbReference type="ARBA" id="ARBA00022448"/>
    </source>
</evidence>
<dbReference type="PANTHER" id="PTHR16119">
    <property type="entry name" value="TRANSMEMBRANE PROTEIN 144"/>
    <property type="match status" value="1"/>
</dbReference>
<feature type="transmembrane region" description="Helical" evidence="8">
    <location>
        <begin position="92"/>
        <end position="113"/>
    </location>
</feature>
<dbReference type="AlphaFoldDB" id="A0A6P1ECV1"/>
<dbReference type="GeneID" id="69059358"/>
<feature type="transmembrane region" description="Helical" evidence="8">
    <location>
        <begin position="200"/>
        <end position="223"/>
    </location>
</feature>
<evidence type="ECO:0000256" key="1">
    <source>
        <dbReference type="ARBA" id="ARBA00004651"/>
    </source>
</evidence>
<dbReference type="InterPro" id="IPR037185">
    <property type="entry name" value="EmrE-like"/>
</dbReference>
<comment type="subcellular location">
    <subcellularLocation>
        <location evidence="1">Cell membrane</location>
        <topology evidence="1">Multi-pass membrane protein</topology>
    </subcellularLocation>
</comment>
<feature type="transmembrane region" description="Helical" evidence="8">
    <location>
        <begin position="38"/>
        <end position="57"/>
    </location>
</feature>
<dbReference type="SUPFAM" id="SSF103481">
    <property type="entry name" value="Multidrug resistance efflux transporter EmrE"/>
    <property type="match status" value="1"/>
</dbReference>
<dbReference type="GO" id="GO:0005886">
    <property type="term" value="C:plasma membrane"/>
    <property type="evidence" value="ECO:0007669"/>
    <property type="project" value="UniProtKB-SubCell"/>
</dbReference>
<dbReference type="RefSeq" id="WP_003550486.1">
    <property type="nucleotide sequence ID" value="NZ_CABKOL010000106.1"/>
</dbReference>
<evidence type="ECO:0000256" key="4">
    <source>
        <dbReference type="ARBA" id="ARBA00022597"/>
    </source>
</evidence>
<gene>
    <name evidence="9" type="ORF">GQR93_13330</name>
</gene>
<evidence type="ECO:0000256" key="2">
    <source>
        <dbReference type="ARBA" id="ARBA00006117"/>
    </source>
</evidence>
<evidence type="ECO:0000256" key="8">
    <source>
        <dbReference type="SAM" id="Phobius"/>
    </source>
</evidence>
<dbReference type="EMBL" id="CP047121">
    <property type="protein sequence ID" value="QHB53101.1"/>
    <property type="molecule type" value="Genomic_DNA"/>
</dbReference>
<feature type="transmembrane region" description="Helical" evidence="8">
    <location>
        <begin position="6"/>
        <end position="26"/>
    </location>
</feature>
<organism evidence="9 10">
    <name type="scientific">Lentilactobacillus hilgardii</name>
    <name type="common">Lactobacillus hilgardii</name>
    <dbReference type="NCBI Taxonomy" id="1588"/>
    <lineage>
        <taxon>Bacteria</taxon>
        <taxon>Bacillati</taxon>
        <taxon>Bacillota</taxon>
        <taxon>Bacilli</taxon>
        <taxon>Lactobacillales</taxon>
        <taxon>Lactobacillaceae</taxon>
        <taxon>Lentilactobacillus</taxon>
    </lineage>
</organism>
<evidence type="ECO:0000256" key="7">
    <source>
        <dbReference type="ARBA" id="ARBA00023136"/>
    </source>
</evidence>
<feature type="transmembrane region" description="Helical" evidence="8">
    <location>
        <begin position="235"/>
        <end position="253"/>
    </location>
</feature>
<feature type="transmembrane region" description="Helical" evidence="8">
    <location>
        <begin position="63"/>
        <end position="85"/>
    </location>
</feature>
<sequence length="318" mass="33804">MSISILLALIPPITWGATGIIGTKMGGSAAQQTFGESCGALILALGVYLFFVMPNGITVDSRIWLVGLCSGLFWSVGTVGQFFAYKKMGVSAAFPLSTAGQIVCNALMAAAVLGEWTTLNMWFFGIISIALVTVGALLTAARSKAEKKTAKKRPSTYMQGLFALLLSTIGFMLYFVFPNLLVKVGFISERIHNANNGINYMTAIVTPQAVGQVIGSALIGYFILHEKQLLGKPTFKNLVTGINWGIGNLFMFISAANPAIGQATATTLSQLGIVVGTFGGIYILHERKTPDQMVKIVLGSVLVIIGSILITNLKLLSL</sequence>
<proteinExistence type="inferred from homology"/>
<evidence type="ECO:0000256" key="6">
    <source>
        <dbReference type="ARBA" id="ARBA00022989"/>
    </source>
</evidence>
<feature type="transmembrane region" description="Helical" evidence="8">
    <location>
        <begin position="259"/>
        <end position="284"/>
    </location>
</feature>
<dbReference type="Pfam" id="PF06800">
    <property type="entry name" value="Sugar_transport"/>
    <property type="match status" value="1"/>
</dbReference>
<evidence type="ECO:0000313" key="10">
    <source>
        <dbReference type="Proteomes" id="UP000465035"/>
    </source>
</evidence>
<feature type="transmembrane region" description="Helical" evidence="8">
    <location>
        <begin position="161"/>
        <end position="180"/>
    </location>
</feature>
<keyword evidence="7 8" id="KW-0472">Membrane</keyword>
<dbReference type="PANTHER" id="PTHR16119:SF17">
    <property type="entry name" value="TRANSMEMBRANE PROTEIN 144"/>
    <property type="match status" value="1"/>
</dbReference>
<accession>A0A6P1ECV1</accession>
<reference evidence="9 10" key="1">
    <citation type="submission" date="2019-12" db="EMBL/GenBank/DDBJ databases">
        <title>Lactobacillus hilgardii FLUB.</title>
        <authorList>
            <person name="Gustaw K."/>
        </authorList>
    </citation>
    <scope>NUCLEOTIDE SEQUENCE [LARGE SCALE GENOMIC DNA]</scope>
    <source>
        <strain evidence="9 10">FLUB</strain>
    </source>
</reference>
<keyword evidence="6 8" id="KW-1133">Transmembrane helix</keyword>
<keyword evidence="5 8" id="KW-0812">Transmembrane</keyword>
<evidence type="ECO:0000313" key="9">
    <source>
        <dbReference type="EMBL" id="QHB53101.1"/>
    </source>
</evidence>
<keyword evidence="3" id="KW-0813">Transport</keyword>
<dbReference type="GO" id="GO:0015144">
    <property type="term" value="F:carbohydrate transmembrane transporter activity"/>
    <property type="evidence" value="ECO:0007669"/>
    <property type="project" value="InterPro"/>
</dbReference>
<keyword evidence="4 9" id="KW-0762">Sugar transport</keyword>
<feature type="transmembrane region" description="Helical" evidence="8">
    <location>
        <begin position="296"/>
        <end position="316"/>
    </location>
</feature>
<dbReference type="CDD" id="cd23110">
    <property type="entry name" value="GRP"/>
    <property type="match status" value="1"/>
</dbReference>
<protein>
    <submittedName>
        <fullName evidence="9">Glucose transporter</fullName>
    </submittedName>
</protein>